<evidence type="ECO:0000313" key="3">
    <source>
        <dbReference type="Proteomes" id="UP000316726"/>
    </source>
</evidence>
<dbReference type="Gene3D" id="1.25.40.20">
    <property type="entry name" value="Ankyrin repeat-containing domain"/>
    <property type="match status" value="2"/>
</dbReference>
<dbReference type="InterPro" id="IPR052050">
    <property type="entry name" value="SecEffector_AnkRepeat"/>
</dbReference>
<dbReference type="SUPFAM" id="SSF140860">
    <property type="entry name" value="Pseudo ankyrin repeat-like"/>
    <property type="match status" value="1"/>
</dbReference>
<evidence type="ECO:0008006" key="4">
    <source>
        <dbReference type="Google" id="ProtNLM"/>
    </source>
</evidence>
<dbReference type="SUPFAM" id="SSF48403">
    <property type="entry name" value="Ankyrin repeat"/>
    <property type="match status" value="1"/>
</dbReference>
<dbReference type="Proteomes" id="UP000316726">
    <property type="component" value="Chromosome 18"/>
</dbReference>
<dbReference type="PANTHER" id="PTHR46586:SF3">
    <property type="entry name" value="ANKYRIN REPEAT-CONTAINING PROTEIN"/>
    <property type="match status" value="1"/>
</dbReference>
<dbReference type="OrthoDB" id="123919at2759"/>
<organism evidence="2 3">
    <name type="scientific">Chloropicon primus</name>
    <dbReference type="NCBI Taxonomy" id="1764295"/>
    <lineage>
        <taxon>Eukaryota</taxon>
        <taxon>Viridiplantae</taxon>
        <taxon>Chlorophyta</taxon>
        <taxon>Chloropicophyceae</taxon>
        <taxon>Chloropicales</taxon>
        <taxon>Chloropicaceae</taxon>
        <taxon>Chloropicon</taxon>
    </lineage>
</organism>
<accession>A0A5B8MY66</accession>
<dbReference type="PANTHER" id="PTHR46586">
    <property type="entry name" value="ANKYRIN REPEAT-CONTAINING PROTEIN"/>
    <property type="match status" value="1"/>
</dbReference>
<feature type="region of interest" description="Disordered" evidence="1">
    <location>
        <begin position="1"/>
        <end position="22"/>
    </location>
</feature>
<reference evidence="2 3" key="1">
    <citation type="submission" date="2018-07" db="EMBL/GenBank/DDBJ databases">
        <title>The complete nuclear genome of the prasinophyte Chloropicon primus (CCMP1205).</title>
        <authorList>
            <person name="Pombert J.-F."/>
            <person name="Otis C."/>
            <person name="Turmel M."/>
            <person name="Lemieux C."/>
        </authorList>
    </citation>
    <scope>NUCLEOTIDE SEQUENCE [LARGE SCALE GENOMIC DNA]</scope>
    <source>
        <strain evidence="2 3">CCMP1205</strain>
    </source>
</reference>
<keyword evidence="3" id="KW-1185">Reference proteome</keyword>
<protein>
    <recommendedName>
        <fullName evidence="4">Ankyrin repeat domain-containing protein</fullName>
    </recommendedName>
</protein>
<evidence type="ECO:0000256" key="1">
    <source>
        <dbReference type="SAM" id="MobiDB-lite"/>
    </source>
</evidence>
<sequence>MGREVEHGGPQGARGVSSDGSSLEGGEGGLCADLWLNIFHKLHANDHLPFSLTCKMFRDVQLRSRTRVLRTHLGSTLSWSDASIKEWSRVTEGYLRWLLFNVIRNKRYAQMVLKIAAVAGKLGVFQSLQAEQLSLLDRSMFSCAARGNQRAVLEWLIEAEVDDLDAKVCAQAAQGGHLELLKWLRNSKGCPWSSNVCLFAAEAGNFEILEYAHSEGCRVSSSTVTAALRGGHLDVYSWLVAKGCKVDRFTACEAARRGYLRELQRMKDDPKLLKSWSNEYVAMGAAEGSEEAWQWLIENGCPFGVSSYQAVMRKGNLDVFKRMVDHSTERDLSFFQPERYLPFAALFGHLPLLQHAVDVAGMTMDDKVCAGAAKGGHLGILQWARSKGCPWSLSVARNAAEECHLDVLQWARSQDPTCPWDEKTCEGAARGGHLEVLQWLRGQDPPCPWNGDVPAEAAQEGHIDVLKWALANGCPVDERTCAYAARAGHLSLLLWCRKGCLKESWNLDAAPCPWNHHAFLYATASGHEDVCEWLENNGAETG</sequence>
<dbReference type="EMBL" id="CP031051">
    <property type="protein sequence ID" value="QDZ25718.1"/>
    <property type="molecule type" value="Genomic_DNA"/>
</dbReference>
<gene>
    <name evidence="2" type="ORF">A3770_18p82360</name>
</gene>
<proteinExistence type="predicted"/>
<name>A0A5B8MY66_9CHLO</name>
<evidence type="ECO:0000313" key="2">
    <source>
        <dbReference type="EMBL" id="QDZ25718.1"/>
    </source>
</evidence>
<dbReference type="AlphaFoldDB" id="A0A5B8MY66"/>
<dbReference type="InterPro" id="IPR036770">
    <property type="entry name" value="Ankyrin_rpt-contain_sf"/>
</dbReference>